<dbReference type="Proteomes" id="UP000553776">
    <property type="component" value="Unassembled WGS sequence"/>
</dbReference>
<evidence type="ECO:0000256" key="3">
    <source>
        <dbReference type="ARBA" id="ARBA00022801"/>
    </source>
</evidence>
<keyword evidence="4" id="KW-0326">Glycosidase</keyword>
<evidence type="ECO:0000313" key="8">
    <source>
        <dbReference type="Proteomes" id="UP000553776"/>
    </source>
</evidence>
<reference evidence="7 8" key="1">
    <citation type="submission" date="2020-08" db="EMBL/GenBank/DDBJ databases">
        <title>Cohnella phylogeny.</title>
        <authorList>
            <person name="Dunlap C."/>
        </authorList>
    </citation>
    <scope>NUCLEOTIDE SEQUENCE [LARGE SCALE GENOMIC DNA]</scope>
    <source>
        <strain evidence="7 8">DSM 25239</strain>
    </source>
</reference>
<dbReference type="GO" id="GO:0016020">
    <property type="term" value="C:membrane"/>
    <property type="evidence" value="ECO:0007669"/>
    <property type="project" value="GOC"/>
</dbReference>
<dbReference type="GO" id="GO:0004348">
    <property type="term" value="F:glucosylceramidase activity"/>
    <property type="evidence" value="ECO:0007669"/>
    <property type="project" value="InterPro"/>
</dbReference>
<dbReference type="PANTHER" id="PTHR11069">
    <property type="entry name" value="GLUCOSYLCERAMIDASE"/>
    <property type="match status" value="1"/>
</dbReference>
<dbReference type="PRINTS" id="PR00843">
    <property type="entry name" value="GLHYDRLASE30"/>
</dbReference>
<sequence length="451" mass="51019">MTVDDTKPVRLVQTARDTGDRLTEHLPVEWRPDEEGVENGLLNLYPDVKYQEIEGFGGAFTEAGAVTLQKVGAEKREEVLNAYFHPERGLGYTLCRTHIHSCDFSLGNYTYVEDGDRELATFDVSRDEEALLPFIRDALAVDGAGFKLMATPWSPPAWMKTNGQMNGGGKLLPEFRDAWARYFAKYIRAYRDKGVPIWAVSVQNEAKAVQRWDSCIFTAEEERDFVKEHLGPTLEREGLSDVNLIVWDHNKERVYERAKIAFEDPEAARWLWGIGFHWYSGDHFGGLEATHRRFPDKKLLFTEGCVENGVKLGAWTQGERYAHHMIGDLNHWACGWIDWNLALDERGGPNHVGNYCDAPIIADTTTGEIHYQSSYYYIGQISKYVRPGAVRIGSSVYTDALETVAFENPDGTKAVVVLNRTDAEVPYTLRMDDRLAEFVSPAHSIQTLLIG</sequence>
<dbReference type="EMBL" id="JACJVR010000097">
    <property type="protein sequence ID" value="MBB6694525.1"/>
    <property type="molecule type" value="Genomic_DNA"/>
</dbReference>
<dbReference type="PANTHER" id="PTHR11069:SF23">
    <property type="entry name" value="LYSOSOMAL ACID GLUCOSYLCERAMIDASE"/>
    <property type="match status" value="1"/>
</dbReference>
<dbReference type="Pfam" id="PF17189">
    <property type="entry name" value="Glyco_hydro_30C"/>
    <property type="match status" value="1"/>
</dbReference>
<evidence type="ECO:0000313" key="7">
    <source>
        <dbReference type="EMBL" id="MBB6694525.1"/>
    </source>
</evidence>
<accession>A0A841U1V8</accession>
<dbReference type="InterPro" id="IPR017853">
    <property type="entry name" value="GH"/>
</dbReference>
<evidence type="ECO:0000256" key="1">
    <source>
        <dbReference type="ARBA" id="ARBA00005382"/>
    </source>
</evidence>
<evidence type="ECO:0000256" key="2">
    <source>
        <dbReference type="ARBA" id="ARBA00022729"/>
    </source>
</evidence>
<evidence type="ECO:0000259" key="5">
    <source>
        <dbReference type="Pfam" id="PF02055"/>
    </source>
</evidence>
<proteinExistence type="inferred from homology"/>
<keyword evidence="2" id="KW-0732">Signal</keyword>
<feature type="domain" description="Glycosyl hydrolase family 30 TIM-barrel" evidence="5">
    <location>
        <begin position="53"/>
        <end position="385"/>
    </location>
</feature>
<organism evidence="7 8">
    <name type="scientific">Cohnella xylanilytica</name>
    <dbReference type="NCBI Taxonomy" id="557555"/>
    <lineage>
        <taxon>Bacteria</taxon>
        <taxon>Bacillati</taxon>
        <taxon>Bacillota</taxon>
        <taxon>Bacilli</taxon>
        <taxon>Bacillales</taxon>
        <taxon>Paenibacillaceae</taxon>
        <taxon>Cohnella</taxon>
    </lineage>
</organism>
<protein>
    <submittedName>
        <fullName evidence="7">Glucosylceramidase</fullName>
    </submittedName>
</protein>
<dbReference type="InterPro" id="IPR001139">
    <property type="entry name" value="Glyco_hydro_30"/>
</dbReference>
<dbReference type="Pfam" id="PF02055">
    <property type="entry name" value="Glyco_hydro_30"/>
    <property type="match status" value="1"/>
</dbReference>
<dbReference type="AlphaFoldDB" id="A0A841U1V8"/>
<dbReference type="InterPro" id="IPR033453">
    <property type="entry name" value="Glyco_hydro_30_TIM-barrel"/>
</dbReference>
<evidence type="ECO:0000259" key="6">
    <source>
        <dbReference type="Pfam" id="PF17189"/>
    </source>
</evidence>
<evidence type="ECO:0000256" key="4">
    <source>
        <dbReference type="RuleBase" id="RU361188"/>
    </source>
</evidence>
<dbReference type="InterPro" id="IPR033452">
    <property type="entry name" value="GH30_C"/>
</dbReference>
<comment type="similarity">
    <text evidence="1 4">Belongs to the glycosyl hydrolase 30 family.</text>
</comment>
<dbReference type="RefSeq" id="WP_185138492.1">
    <property type="nucleotide sequence ID" value="NZ_JACJVR010000097.1"/>
</dbReference>
<dbReference type="InterPro" id="IPR013780">
    <property type="entry name" value="Glyco_hydro_b"/>
</dbReference>
<name>A0A841U1V8_9BACL</name>
<gene>
    <name evidence="7" type="ORF">H7B90_24320</name>
</gene>
<keyword evidence="8" id="KW-1185">Reference proteome</keyword>
<comment type="caution">
    <text evidence="7">The sequence shown here is derived from an EMBL/GenBank/DDBJ whole genome shotgun (WGS) entry which is preliminary data.</text>
</comment>
<dbReference type="GO" id="GO:0006680">
    <property type="term" value="P:glucosylceramide catabolic process"/>
    <property type="evidence" value="ECO:0007669"/>
    <property type="project" value="TreeGrafter"/>
</dbReference>
<keyword evidence="3 4" id="KW-0378">Hydrolase</keyword>
<feature type="domain" description="Glycosyl hydrolase family 30 beta sandwich" evidence="6">
    <location>
        <begin position="388"/>
        <end position="448"/>
    </location>
</feature>
<dbReference type="Gene3D" id="2.60.40.1180">
    <property type="entry name" value="Golgi alpha-mannosidase II"/>
    <property type="match status" value="1"/>
</dbReference>
<dbReference type="SUPFAM" id="SSF51445">
    <property type="entry name" value="(Trans)glycosidases"/>
    <property type="match status" value="1"/>
</dbReference>
<dbReference type="Gene3D" id="3.20.20.80">
    <property type="entry name" value="Glycosidases"/>
    <property type="match status" value="1"/>
</dbReference>